<accession>A0A5C5ZBY6</accession>
<comment type="caution">
    <text evidence="2">The sequence shown here is derived from an EMBL/GenBank/DDBJ whole genome shotgun (WGS) entry which is preliminary data.</text>
</comment>
<dbReference type="PANTHER" id="PTHR14859:SF15">
    <property type="entry name" value="ENDONUCLEASE_EXONUCLEASE_PHOSPHATASE DOMAIN-CONTAINING PROTEIN"/>
    <property type="match status" value="1"/>
</dbReference>
<dbReference type="GO" id="GO:0003824">
    <property type="term" value="F:catalytic activity"/>
    <property type="evidence" value="ECO:0007669"/>
    <property type="project" value="InterPro"/>
</dbReference>
<dbReference type="GO" id="GO:0006506">
    <property type="term" value="P:GPI anchor biosynthetic process"/>
    <property type="evidence" value="ECO:0007669"/>
    <property type="project" value="TreeGrafter"/>
</dbReference>
<feature type="domain" description="Endonuclease/exonuclease/phosphatase" evidence="1">
    <location>
        <begin position="139"/>
        <end position="359"/>
    </location>
</feature>
<sequence>MPSNLLPVDLVNRVAVRVVPVNLGTSRYGDHRILGHIKHAYDGYGTEHTSTDVMLGNTDQFALDNDAAGHQTCGWRVINCRPLFDKFCYAHALVTFQYLGKINLSSAMILRRTLLLAIFAIPTFLSALQASEPSRVCVLTYNIHHGEGMDGKLDLNRIAAVIKHLDPDIVALQEVDKATNRSHGVDQAAELGILTGMHAAFGKAMDYAGGHYGEAILSKYPLTNVNVLALPSTEGCEPRCALAAQVRLGENGPEFVFVSTHLEHAKAPLRLRQSNKLNPFLVRANSLPMILAGDFNDVPDSPTIRVLQPNWTDASVKQPDPTSPSAPPKRKIDYVFFRPANAWRVVEQQVVNEPVASDHLPLLVVLEWSETNDSVAN</sequence>
<dbReference type="GO" id="GO:0016020">
    <property type="term" value="C:membrane"/>
    <property type="evidence" value="ECO:0007669"/>
    <property type="project" value="GOC"/>
</dbReference>
<name>A0A5C5ZBY6_9BACT</name>
<reference evidence="2 3" key="1">
    <citation type="submission" date="2019-02" db="EMBL/GenBank/DDBJ databases">
        <title>Deep-cultivation of Planctomycetes and their phenomic and genomic characterization uncovers novel biology.</title>
        <authorList>
            <person name="Wiegand S."/>
            <person name="Jogler M."/>
            <person name="Boedeker C."/>
            <person name="Pinto D."/>
            <person name="Vollmers J."/>
            <person name="Rivas-Marin E."/>
            <person name="Kohn T."/>
            <person name="Peeters S.H."/>
            <person name="Heuer A."/>
            <person name="Rast P."/>
            <person name="Oberbeckmann S."/>
            <person name="Bunk B."/>
            <person name="Jeske O."/>
            <person name="Meyerdierks A."/>
            <person name="Storesund J.E."/>
            <person name="Kallscheuer N."/>
            <person name="Luecker S."/>
            <person name="Lage O.M."/>
            <person name="Pohl T."/>
            <person name="Merkel B.J."/>
            <person name="Hornburger P."/>
            <person name="Mueller R.-W."/>
            <person name="Bruemmer F."/>
            <person name="Labrenz M."/>
            <person name="Spormann A.M."/>
            <person name="Op Den Camp H."/>
            <person name="Overmann J."/>
            <person name="Amann R."/>
            <person name="Jetten M.S.M."/>
            <person name="Mascher T."/>
            <person name="Medema M.H."/>
            <person name="Devos D.P."/>
            <person name="Kaster A.-K."/>
            <person name="Ovreas L."/>
            <person name="Rohde M."/>
            <person name="Galperin M.Y."/>
            <person name="Jogler C."/>
        </authorList>
    </citation>
    <scope>NUCLEOTIDE SEQUENCE [LARGE SCALE GENOMIC DNA]</scope>
    <source>
        <strain evidence="2 3">CA13</strain>
    </source>
</reference>
<dbReference type="PANTHER" id="PTHR14859">
    <property type="entry name" value="CALCOFLUOR WHITE HYPERSENSITIVE PROTEIN PRECURSOR"/>
    <property type="match status" value="1"/>
</dbReference>
<dbReference type="EMBL" id="SJPJ01000001">
    <property type="protein sequence ID" value="TWT84665.1"/>
    <property type="molecule type" value="Genomic_DNA"/>
</dbReference>
<organism evidence="2 3">
    <name type="scientific">Novipirellula herctigrandis</name>
    <dbReference type="NCBI Taxonomy" id="2527986"/>
    <lineage>
        <taxon>Bacteria</taxon>
        <taxon>Pseudomonadati</taxon>
        <taxon>Planctomycetota</taxon>
        <taxon>Planctomycetia</taxon>
        <taxon>Pirellulales</taxon>
        <taxon>Pirellulaceae</taxon>
        <taxon>Novipirellula</taxon>
    </lineage>
</organism>
<evidence type="ECO:0000313" key="2">
    <source>
        <dbReference type="EMBL" id="TWT84665.1"/>
    </source>
</evidence>
<dbReference type="Pfam" id="PF03372">
    <property type="entry name" value="Exo_endo_phos"/>
    <property type="match status" value="1"/>
</dbReference>
<dbReference type="SUPFAM" id="SSF56219">
    <property type="entry name" value="DNase I-like"/>
    <property type="match status" value="1"/>
</dbReference>
<dbReference type="InterPro" id="IPR051916">
    <property type="entry name" value="GPI-anchor_lipid_remodeler"/>
</dbReference>
<dbReference type="InterPro" id="IPR005135">
    <property type="entry name" value="Endo/exonuclease/phosphatase"/>
</dbReference>
<proteinExistence type="predicted"/>
<dbReference type="Gene3D" id="3.60.10.10">
    <property type="entry name" value="Endonuclease/exonuclease/phosphatase"/>
    <property type="match status" value="1"/>
</dbReference>
<protein>
    <recommendedName>
        <fullName evidence="1">Endonuclease/exonuclease/phosphatase domain-containing protein</fullName>
    </recommendedName>
</protein>
<evidence type="ECO:0000313" key="3">
    <source>
        <dbReference type="Proteomes" id="UP000315010"/>
    </source>
</evidence>
<dbReference type="Proteomes" id="UP000315010">
    <property type="component" value="Unassembled WGS sequence"/>
</dbReference>
<keyword evidence="3" id="KW-1185">Reference proteome</keyword>
<dbReference type="AlphaFoldDB" id="A0A5C5ZBY6"/>
<dbReference type="InterPro" id="IPR036691">
    <property type="entry name" value="Endo/exonu/phosph_ase_sf"/>
</dbReference>
<gene>
    <name evidence="2" type="ORF">CA13_61450</name>
</gene>
<evidence type="ECO:0000259" key="1">
    <source>
        <dbReference type="Pfam" id="PF03372"/>
    </source>
</evidence>